<keyword evidence="1" id="KW-0732">Signal</keyword>
<keyword evidence="3" id="KW-1185">Reference proteome</keyword>
<evidence type="ECO:0008006" key="4">
    <source>
        <dbReference type="Google" id="ProtNLM"/>
    </source>
</evidence>
<dbReference type="Proteomes" id="UP001431209">
    <property type="component" value="Unassembled WGS sequence"/>
</dbReference>
<feature type="signal peptide" evidence="1">
    <location>
        <begin position="1"/>
        <end position="20"/>
    </location>
</feature>
<reference evidence="2 3" key="1">
    <citation type="submission" date="2024-03" db="EMBL/GenBank/DDBJ databases">
        <title>The Acrasis kona genome and developmental transcriptomes reveal deep origins of eukaryotic multicellular pathways.</title>
        <authorList>
            <person name="Sheikh S."/>
            <person name="Fu C.-J."/>
            <person name="Brown M.W."/>
            <person name="Baldauf S.L."/>
        </authorList>
    </citation>
    <scope>NUCLEOTIDE SEQUENCE [LARGE SCALE GENOMIC DNA]</scope>
    <source>
        <strain evidence="2 3">ATCC MYA-3509</strain>
    </source>
</reference>
<accession>A0AAW2ZBL5</accession>
<comment type="caution">
    <text evidence="2">The sequence shown here is derived from an EMBL/GenBank/DDBJ whole genome shotgun (WGS) entry which is preliminary data.</text>
</comment>
<evidence type="ECO:0000256" key="1">
    <source>
        <dbReference type="SAM" id="SignalP"/>
    </source>
</evidence>
<organism evidence="2 3">
    <name type="scientific">Acrasis kona</name>
    <dbReference type="NCBI Taxonomy" id="1008807"/>
    <lineage>
        <taxon>Eukaryota</taxon>
        <taxon>Discoba</taxon>
        <taxon>Heterolobosea</taxon>
        <taxon>Tetramitia</taxon>
        <taxon>Eutetramitia</taxon>
        <taxon>Acrasidae</taxon>
        <taxon>Acrasis</taxon>
    </lineage>
</organism>
<evidence type="ECO:0000313" key="3">
    <source>
        <dbReference type="Proteomes" id="UP001431209"/>
    </source>
</evidence>
<dbReference type="CDD" id="cd10791">
    <property type="entry name" value="GH38N_AMII_like_1"/>
    <property type="match status" value="1"/>
</dbReference>
<dbReference type="InterPro" id="IPR032482">
    <property type="entry name" value="DUF5054"/>
</dbReference>
<sequence>MKINFLLILILALLSFTVVAQGIKKVHVVYMNHLDAGFTELVEGVVNNAFHKWYPTAMRTANIMRQKNERYVYTTHGWLLNLFFNCPANVWKSLKCPTDEQKDELTAAIKRGDITWHAFPFNAELEVFDKSLLNSALESVEYLDNKFNVTRKIVLSQRDVPGTTISALPLLNKKGIRAITIGVNAASSPPETPTIFKWKHVDSGAEVIGMIHPGGYGGIEKSDAVTIDGHDEALLFCFRSDNQGPHQPDEVLDAIKHVREQYPGASVEASTIDNFVNGVLSKPDILNKLKVITSEIGDTWLYGVASDFRKVSDYRVALRARDLCFRAGKCSLSDERVRNFDLLFMKIGEHTWGKDVKTHLHDPENFDNEKFHKKLIEMGDNYKNIIDSWVEQRSFLDMALAQLKDHPLKSTIEYELLNKHTSLFTRGFTKTKETSFELDAWSIGFDPSTGSINKLIRKKSGRVLATKENQIASVSYQTLNSADYDTFLKHYLICLPECEWGYQDFGKPGLEKINATSTTYNTQLESISTKTLDDAVVFLIELSFPSISHANYGAPEKVLVMVTLSKNKDCGMVSIDVEYQNKTPTRIPESLWVSFNPNVPNPNDWFMSKLDTLVSPVDIAGNGSVHLHGVDDSSVIYVSDDYNSIVVRSEDAPLVAFGERVALPTPMNVKPDMKKGFHFNAMNNLWGTNYIMWYPYLEDEDTGKISFTFSDME</sequence>
<gene>
    <name evidence="2" type="ORF">AKO1_001653</name>
</gene>
<proteinExistence type="predicted"/>
<feature type="chain" id="PRO_5043430651" description="Glycoside hydrolase family 38 N-terminal domain-containing protein" evidence="1">
    <location>
        <begin position="21"/>
        <end position="713"/>
    </location>
</feature>
<dbReference type="Pfam" id="PF16477">
    <property type="entry name" value="DUF5054"/>
    <property type="match status" value="1"/>
</dbReference>
<name>A0AAW2ZBL5_9EUKA</name>
<dbReference type="AlphaFoldDB" id="A0AAW2ZBL5"/>
<protein>
    <recommendedName>
        <fullName evidence="4">Glycoside hydrolase family 38 N-terminal domain-containing protein</fullName>
    </recommendedName>
</protein>
<dbReference type="EMBL" id="JAOPGA020001254">
    <property type="protein sequence ID" value="KAL0486672.1"/>
    <property type="molecule type" value="Genomic_DNA"/>
</dbReference>
<evidence type="ECO:0000313" key="2">
    <source>
        <dbReference type="EMBL" id="KAL0486672.1"/>
    </source>
</evidence>